<protein>
    <submittedName>
        <fullName evidence="6">Starch synthase</fullName>
        <ecNumber evidence="6">2.4.1.21</ecNumber>
    </submittedName>
</protein>
<gene>
    <name evidence="6" type="ORF">MNEG_15755</name>
</gene>
<evidence type="ECO:0000256" key="4">
    <source>
        <dbReference type="ARBA" id="ARBA00022922"/>
    </source>
</evidence>
<evidence type="ECO:0000256" key="2">
    <source>
        <dbReference type="ARBA" id="ARBA00022676"/>
    </source>
</evidence>
<dbReference type="EC" id="2.4.1.21" evidence="6"/>
<dbReference type="PANTHER" id="PTHR45825">
    <property type="entry name" value="GRANULE-BOUND STARCH SYNTHASE 1, CHLOROPLASTIC/AMYLOPLASTIC"/>
    <property type="match status" value="1"/>
</dbReference>
<sequence>VGYFHGFIDGVDYVFVDHPCYHAHAKDIYGGERADIQFRPGEAAAPQRPEAGSCALLCKAALEAVWHVPCGGVPYSDSNTCFIANDWHTALLPVYLQGRAPFVESERLELNDHYREQMRLYDPIGGEHMNVMKAGLVNSHRIVAVSDGYAWECQTQEGGWGLDQVVRENNWKLRGIVNGIDYKEWSPTNDPHLTTDGYTQYDLNTLVEGKRQCKRSPSIPWDA</sequence>
<feature type="non-terminal residue" evidence="6">
    <location>
        <position position="1"/>
    </location>
</feature>
<dbReference type="RefSeq" id="XP_013891228.1">
    <property type="nucleotide sequence ID" value="XM_014035774.1"/>
</dbReference>
<dbReference type="PANTHER" id="PTHR45825:SF2">
    <property type="entry name" value="STARCH SYNTHASE 2, CHLOROPLASTIC_AMYLOPLASTIC"/>
    <property type="match status" value="1"/>
</dbReference>
<dbReference type="SUPFAM" id="SSF53756">
    <property type="entry name" value="UDP-Glycosyltransferase/glycogen phosphorylase"/>
    <property type="match status" value="1"/>
</dbReference>
<dbReference type="Gene3D" id="3.40.50.2000">
    <property type="entry name" value="Glycogen Phosphorylase B"/>
    <property type="match status" value="3"/>
</dbReference>
<dbReference type="OrthoDB" id="512920at2759"/>
<comment type="pathway">
    <text evidence="1">Glycan biosynthesis; starch biosynthesis.</text>
</comment>
<dbReference type="KEGG" id="mng:MNEG_15755"/>
<dbReference type="Pfam" id="PF08323">
    <property type="entry name" value="Glyco_transf_5"/>
    <property type="match status" value="1"/>
</dbReference>
<evidence type="ECO:0000313" key="7">
    <source>
        <dbReference type="Proteomes" id="UP000054498"/>
    </source>
</evidence>
<organism evidence="6 7">
    <name type="scientific">Monoraphidium neglectum</name>
    <dbReference type="NCBI Taxonomy" id="145388"/>
    <lineage>
        <taxon>Eukaryota</taxon>
        <taxon>Viridiplantae</taxon>
        <taxon>Chlorophyta</taxon>
        <taxon>core chlorophytes</taxon>
        <taxon>Chlorophyceae</taxon>
        <taxon>CS clade</taxon>
        <taxon>Sphaeropleales</taxon>
        <taxon>Selenastraceae</taxon>
        <taxon>Monoraphidium</taxon>
    </lineage>
</organism>
<dbReference type="InterPro" id="IPR013534">
    <property type="entry name" value="Starch_synth_cat_dom"/>
</dbReference>
<keyword evidence="2 6" id="KW-0328">Glycosyltransferase</keyword>
<keyword evidence="7" id="KW-1185">Reference proteome</keyword>
<keyword evidence="4" id="KW-0750">Starch biosynthesis</keyword>
<dbReference type="GeneID" id="25733448"/>
<accession>A0A0D2K7V0</accession>
<name>A0A0D2K7V0_9CHLO</name>
<dbReference type="AlphaFoldDB" id="A0A0D2K7V0"/>
<evidence type="ECO:0000256" key="1">
    <source>
        <dbReference type="ARBA" id="ARBA00004727"/>
    </source>
</evidence>
<evidence type="ECO:0000313" key="6">
    <source>
        <dbReference type="EMBL" id="KIY92208.1"/>
    </source>
</evidence>
<feature type="domain" description="Starch synthase catalytic" evidence="5">
    <location>
        <begin position="97"/>
        <end position="168"/>
    </location>
</feature>
<evidence type="ECO:0000259" key="5">
    <source>
        <dbReference type="Pfam" id="PF08323"/>
    </source>
</evidence>
<dbReference type="EMBL" id="KK105852">
    <property type="protein sequence ID" value="KIY92208.1"/>
    <property type="molecule type" value="Genomic_DNA"/>
</dbReference>
<dbReference type="GO" id="GO:0019252">
    <property type="term" value="P:starch biosynthetic process"/>
    <property type="evidence" value="ECO:0007669"/>
    <property type="project" value="UniProtKB-UniPathway"/>
</dbReference>
<reference evidence="6 7" key="1">
    <citation type="journal article" date="2013" name="BMC Genomics">
        <title>Reconstruction of the lipid metabolism for the microalga Monoraphidium neglectum from its genome sequence reveals characteristics suitable for biofuel production.</title>
        <authorList>
            <person name="Bogen C."/>
            <person name="Al-Dilaimi A."/>
            <person name="Albersmeier A."/>
            <person name="Wichmann J."/>
            <person name="Grundmann M."/>
            <person name="Rupp O."/>
            <person name="Lauersen K.J."/>
            <person name="Blifernez-Klassen O."/>
            <person name="Kalinowski J."/>
            <person name="Goesmann A."/>
            <person name="Mussgnug J.H."/>
            <person name="Kruse O."/>
        </authorList>
    </citation>
    <scope>NUCLEOTIDE SEQUENCE [LARGE SCALE GENOMIC DNA]</scope>
    <source>
        <strain evidence="6 7">SAG 48.87</strain>
    </source>
</reference>
<proteinExistence type="predicted"/>
<dbReference type="STRING" id="145388.A0A0D2K7V0"/>
<dbReference type="GO" id="GO:0009011">
    <property type="term" value="F:alpha-1,4-glucan glucosyltransferase (ADP-glucose donor) activity"/>
    <property type="evidence" value="ECO:0007669"/>
    <property type="project" value="UniProtKB-EC"/>
</dbReference>
<evidence type="ECO:0000256" key="3">
    <source>
        <dbReference type="ARBA" id="ARBA00022679"/>
    </source>
</evidence>
<keyword evidence="3 6" id="KW-0808">Transferase</keyword>
<dbReference type="Proteomes" id="UP000054498">
    <property type="component" value="Unassembled WGS sequence"/>
</dbReference>
<dbReference type="UniPathway" id="UPA00152"/>